<dbReference type="Gene3D" id="1.25.40.10">
    <property type="entry name" value="Tetratricopeptide repeat domain"/>
    <property type="match status" value="1"/>
</dbReference>
<dbReference type="PANTHER" id="PTHR15696">
    <property type="entry name" value="SMG-7 SUPPRESSOR WITH MORPHOLOGICAL EFFECT ON GENITALIA PROTEIN 7"/>
    <property type="match status" value="1"/>
</dbReference>
<feature type="compositionally biased region" description="Low complexity" evidence="1">
    <location>
        <begin position="1170"/>
        <end position="1187"/>
    </location>
</feature>
<comment type="caution">
    <text evidence="3">The sequence shown here is derived from an EMBL/GenBank/DDBJ whole genome shotgun (WGS) entry which is preliminary data.</text>
</comment>
<proteinExistence type="predicted"/>
<feature type="region of interest" description="Disordered" evidence="1">
    <location>
        <begin position="1002"/>
        <end position="1062"/>
    </location>
</feature>
<evidence type="ECO:0000256" key="1">
    <source>
        <dbReference type="SAM" id="MobiDB-lite"/>
    </source>
</evidence>
<sequence length="1289" mass="143304">MSTAKTGLAVPFNPPDNPTKTHRPRKRNSNNSNSSSNNQNNSSTNNNNQSSNRRIERSSSSNSLSNGLNNNSSSNQNGGGTNTNTNNEASKANRQRRNGPNAAAPAAASASVPKNDSAGTPAQVVAKAPLATSTSGSERSRRGYLSNRSSASAVNRLDQDPVSRARPGTTPSTCQGRLFDPKKDPIVPRPTNNNSSSNINNSNNGGNNNNGVASPQSVGDAKSLGTNNPHQRQRSGASTQRLYDPNQPQSSPYQGMSTTAAASPTASPAAISSASTSSSSTDPLVRLTKEIQQLEKKVMEKPSRRTLDDDDDVLGSVNHRLGGHLGWSARIDTSKRLAYKYLKLLQLDFKSSLKHDIDTRCWRLAIYPLIEAFRAALRSGDQSGESEGSHHSQSDHDEDLQESVRHHFGTFIGFAQEFYETLKSVLQTLEAKYGTPPGTGGDPRVIHPPRWHRCIGILGDLARYRWLHRLNGSEDGTKSNVDWLVAARKIYREAIDLGPGNGKMYNQLALLSGGRGLDSLYYYSKRQVGLSVKSSFMNARETLMAFFSANDQIKAFHALSLKSANARKAALMSTTMQDCEGSYLYLQAMLFGKINLEVFEKRFRTLEKQLRHVHQRRISNNSDNNVTLSTATASTNNSGSQDIEDMNSKDRNAMSWERFYFMMAVTNLAALYEFNWTASVIAKSATAFGPMKDHLATVSTLPYSSKLLFSTMEQAMQRYLTSMGENQKVFSSTLEEQRGWLFYCLVVLIWMSSRPFGSKEEGMMDNWLMLANHESLPTFWGTLVRFMNYHWTQMTPFEQSDLLSNMSEELSAVETGYSKGTSEGPQFSLSAPLLGSEWELRGLAWVPYSRYGRLFKEQRPALDDSELKDGDLWRKGSVKMEDLSKRLVELSFISALRMEIIEFDFCDNAFKVNEIYLAELEELMPTKTESGLSTSHLTVNDGFTSDDAVMSPSHVSSSYEDAIEDGESLDEDDLYWDGMHDMDPNDPAAEILELRSKRDRLRSMSVDPSLASRRDGRTRGSQRNLGSGGGKAQQPKSGNRATGSRGYMERRQQHHRQNGDLHQQRAAMVTENSTLVVDTNCLISDWTIVQRLVNADRWTVIIPLAVITELDGLKNNPAPLGPAATAAITYLEGCMALPKAKRPKRLKIQTSRGNYMNDLSFRVESFGYDQQQQQQQYQQQQQSSPQSSHRRKTTGPGEGEGSTGSEQEDGEDDDDEMIMRNRNVDDFILSLCLWHQEHGQNTWSQQQSTLQQGVFLVTDDRNLRVKARARMVEVLGKDDVTVLTAGRHV</sequence>
<gene>
    <name evidence="3" type="ORF">BGW38_000912</name>
</gene>
<dbReference type="EMBL" id="JAABOA010001270">
    <property type="protein sequence ID" value="KAF9581906.1"/>
    <property type="molecule type" value="Genomic_DNA"/>
</dbReference>
<dbReference type="GO" id="GO:0042162">
    <property type="term" value="F:telomeric DNA binding"/>
    <property type="evidence" value="ECO:0007669"/>
    <property type="project" value="TreeGrafter"/>
</dbReference>
<reference evidence="3" key="1">
    <citation type="journal article" date="2020" name="Fungal Divers.">
        <title>Resolving the Mortierellaceae phylogeny through synthesis of multi-gene phylogenetics and phylogenomics.</title>
        <authorList>
            <person name="Vandepol N."/>
            <person name="Liber J."/>
            <person name="Desiro A."/>
            <person name="Na H."/>
            <person name="Kennedy M."/>
            <person name="Barry K."/>
            <person name="Grigoriev I.V."/>
            <person name="Miller A.N."/>
            <person name="O'Donnell K."/>
            <person name="Stajich J.E."/>
            <person name="Bonito G."/>
        </authorList>
    </citation>
    <scope>NUCLEOTIDE SEQUENCE</scope>
    <source>
        <strain evidence="3">KOD1015</strain>
    </source>
</reference>
<feature type="compositionally biased region" description="Low complexity" evidence="1">
    <location>
        <begin position="98"/>
        <end position="111"/>
    </location>
</feature>
<feature type="region of interest" description="Disordered" evidence="1">
    <location>
        <begin position="1170"/>
        <end position="1213"/>
    </location>
</feature>
<feature type="compositionally biased region" description="Low complexity" evidence="1">
    <location>
        <begin position="624"/>
        <end position="640"/>
    </location>
</feature>
<feature type="region of interest" description="Disordered" evidence="1">
    <location>
        <begin position="380"/>
        <end position="399"/>
    </location>
</feature>
<dbReference type="CDD" id="cd09880">
    <property type="entry name" value="PIN_Smg5-6-like"/>
    <property type="match status" value="1"/>
</dbReference>
<feature type="compositionally biased region" description="Low complexity" evidence="1">
    <location>
        <begin position="192"/>
        <end position="211"/>
    </location>
</feature>
<feature type="compositionally biased region" description="Low complexity" evidence="1">
    <location>
        <begin position="257"/>
        <end position="281"/>
    </location>
</feature>
<evidence type="ECO:0000313" key="3">
    <source>
        <dbReference type="EMBL" id="KAF9581906.1"/>
    </source>
</evidence>
<dbReference type="Pfam" id="PF10373">
    <property type="entry name" value="EST1_DNA_bind"/>
    <property type="match status" value="1"/>
</dbReference>
<protein>
    <recommendedName>
        <fullName evidence="2">PIN domain-containing protein</fullName>
    </recommendedName>
</protein>
<feature type="compositionally biased region" description="Polar residues" evidence="1">
    <location>
        <begin position="224"/>
        <end position="256"/>
    </location>
</feature>
<dbReference type="Pfam" id="PF13638">
    <property type="entry name" value="PIN_4"/>
    <property type="match status" value="1"/>
</dbReference>
<feature type="compositionally biased region" description="Basic and acidic residues" evidence="1">
    <location>
        <begin position="1047"/>
        <end position="1062"/>
    </location>
</feature>
<dbReference type="GO" id="GO:0004540">
    <property type="term" value="F:RNA nuclease activity"/>
    <property type="evidence" value="ECO:0007669"/>
    <property type="project" value="UniProtKB-ARBA"/>
</dbReference>
<feature type="region of interest" description="Disordered" evidence="1">
    <location>
        <begin position="943"/>
        <end position="964"/>
    </location>
</feature>
<dbReference type="InterPro" id="IPR002716">
    <property type="entry name" value="PIN_dom"/>
</dbReference>
<dbReference type="Gene3D" id="3.40.50.1010">
    <property type="entry name" value="5'-nuclease"/>
    <property type="match status" value="1"/>
</dbReference>
<accession>A0A9P6KEG9</accession>
<evidence type="ECO:0000259" key="2">
    <source>
        <dbReference type="SMART" id="SM00670"/>
    </source>
</evidence>
<dbReference type="GO" id="GO:0005697">
    <property type="term" value="C:telomerase holoenzyme complex"/>
    <property type="evidence" value="ECO:0007669"/>
    <property type="project" value="TreeGrafter"/>
</dbReference>
<dbReference type="SMART" id="SM00670">
    <property type="entry name" value="PINc"/>
    <property type="match status" value="1"/>
</dbReference>
<keyword evidence="4" id="KW-1185">Reference proteome</keyword>
<dbReference type="Proteomes" id="UP000780801">
    <property type="component" value="Unassembled WGS sequence"/>
</dbReference>
<dbReference type="InterPro" id="IPR018834">
    <property type="entry name" value="DNA/RNA-bd_Est1-type"/>
</dbReference>
<dbReference type="InterPro" id="IPR045153">
    <property type="entry name" value="Est1/Ebs1-like"/>
</dbReference>
<dbReference type="SUPFAM" id="SSF88723">
    <property type="entry name" value="PIN domain-like"/>
    <property type="match status" value="1"/>
</dbReference>
<evidence type="ECO:0000313" key="4">
    <source>
        <dbReference type="Proteomes" id="UP000780801"/>
    </source>
</evidence>
<dbReference type="GO" id="GO:0000184">
    <property type="term" value="P:nuclear-transcribed mRNA catabolic process, nonsense-mediated decay"/>
    <property type="evidence" value="ECO:0007669"/>
    <property type="project" value="TreeGrafter"/>
</dbReference>
<feature type="region of interest" description="Disordered" evidence="1">
    <location>
        <begin position="1"/>
        <end position="284"/>
    </location>
</feature>
<dbReference type="GO" id="GO:0070034">
    <property type="term" value="F:telomerase RNA binding"/>
    <property type="evidence" value="ECO:0007669"/>
    <property type="project" value="TreeGrafter"/>
</dbReference>
<feature type="domain" description="PIN" evidence="2">
    <location>
        <begin position="1073"/>
        <end position="1265"/>
    </location>
</feature>
<dbReference type="SUPFAM" id="SSF48452">
    <property type="entry name" value="TPR-like"/>
    <property type="match status" value="1"/>
</dbReference>
<name>A0A9P6KEG9_9FUNG</name>
<organism evidence="3 4">
    <name type="scientific">Lunasporangiospora selenospora</name>
    <dbReference type="NCBI Taxonomy" id="979761"/>
    <lineage>
        <taxon>Eukaryota</taxon>
        <taxon>Fungi</taxon>
        <taxon>Fungi incertae sedis</taxon>
        <taxon>Mucoromycota</taxon>
        <taxon>Mortierellomycotina</taxon>
        <taxon>Mortierellomycetes</taxon>
        <taxon>Mortierellales</taxon>
        <taxon>Mortierellaceae</taxon>
        <taxon>Lunasporangiospora</taxon>
    </lineage>
</organism>
<feature type="compositionally biased region" description="Low complexity" evidence="1">
    <location>
        <begin position="29"/>
        <end position="87"/>
    </location>
</feature>
<dbReference type="InterPro" id="IPR011990">
    <property type="entry name" value="TPR-like_helical_dom_sf"/>
</dbReference>
<feature type="region of interest" description="Disordered" evidence="1">
    <location>
        <begin position="617"/>
        <end position="646"/>
    </location>
</feature>
<dbReference type="PANTHER" id="PTHR15696:SF0">
    <property type="entry name" value="TELOMERASE-BINDING PROTEIN EST1A"/>
    <property type="match status" value="1"/>
</dbReference>
<dbReference type="InterPro" id="IPR029060">
    <property type="entry name" value="PIN-like_dom_sf"/>
</dbReference>
<dbReference type="OrthoDB" id="2017974at2759"/>